<feature type="signal peptide" evidence="1">
    <location>
        <begin position="1"/>
        <end position="19"/>
    </location>
</feature>
<evidence type="ECO:0000313" key="3">
    <source>
        <dbReference type="EnsemblFungi" id="EJT69358"/>
    </source>
</evidence>
<dbReference type="AlphaFoldDB" id="J3PHJ7"/>
<evidence type="ECO:0000313" key="4">
    <source>
        <dbReference type="Proteomes" id="UP000006039"/>
    </source>
</evidence>
<reference evidence="3" key="5">
    <citation type="submission" date="2018-04" db="UniProtKB">
        <authorList>
            <consortium name="EnsemblFungi"/>
        </authorList>
    </citation>
    <scope>IDENTIFICATION</scope>
    <source>
        <strain evidence="3">R3-111a-1</strain>
    </source>
</reference>
<sequence length="50" mass="5350">MLMLLLLLLLLPLLPLAIAYASGSSPPSIYRPIMSSIPGNGMGLLEKKKI</sequence>
<accession>J3PHJ7</accession>
<dbReference type="GeneID" id="20353435"/>
<gene>
    <name evidence="3" type="primary">20353435</name>
    <name evidence="2" type="ORF">GGTG_12977</name>
</gene>
<reference evidence="3" key="4">
    <citation type="journal article" date="2015" name="G3 (Bethesda)">
        <title>Genome sequences of three phytopathogenic species of the Magnaporthaceae family of fungi.</title>
        <authorList>
            <person name="Okagaki L.H."/>
            <person name="Nunes C.C."/>
            <person name="Sailsbery J."/>
            <person name="Clay B."/>
            <person name="Brown D."/>
            <person name="John T."/>
            <person name="Oh Y."/>
            <person name="Young N."/>
            <person name="Fitzgerald M."/>
            <person name="Haas B.J."/>
            <person name="Zeng Q."/>
            <person name="Young S."/>
            <person name="Adiconis X."/>
            <person name="Fan L."/>
            <person name="Levin J.Z."/>
            <person name="Mitchell T.K."/>
            <person name="Okubara P.A."/>
            <person name="Farman M.L."/>
            <person name="Kohn L.M."/>
            <person name="Birren B."/>
            <person name="Ma L.-J."/>
            <person name="Dean R.A."/>
        </authorList>
    </citation>
    <scope>NUCLEOTIDE SEQUENCE</scope>
    <source>
        <strain evidence="3">R3-111a-1</strain>
    </source>
</reference>
<evidence type="ECO:0000256" key="1">
    <source>
        <dbReference type="SAM" id="SignalP"/>
    </source>
</evidence>
<dbReference type="Proteomes" id="UP000006039">
    <property type="component" value="Unassembled WGS sequence"/>
</dbReference>
<dbReference type="EnsemblFungi" id="EJT69358">
    <property type="protein sequence ID" value="EJT69358"/>
    <property type="gene ID" value="GGTG_12977"/>
</dbReference>
<reference evidence="2" key="3">
    <citation type="submission" date="2010-09" db="EMBL/GenBank/DDBJ databases">
        <title>Annotation of Gaeumannomyces graminis var. tritici R3-111a-1.</title>
        <authorList>
            <consortium name="The Broad Institute Genome Sequencing Platform"/>
            <person name="Ma L.-J."/>
            <person name="Dead R."/>
            <person name="Young S.K."/>
            <person name="Zeng Q."/>
            <person name="Gargeya S."/>
            <person name="Fitzgerald M."/>
            <person name="Haas B."/>
            <person name="Abouelleil A."/>
            <person name="Alvarado L."/>
            <person name="Arachchi H.M."/>
            <person name="Berlin A."/>
            <person name="Brown A."/>
            <person name="Chapman S.B."/>
            <person name="Chen Z."/>
            <person name="Dunbar C."/>
            <person name="Freedman E."/>
            <person name="Gearin G."/>
            <person name="Gellesch M."/>
            <person name="Goldberg J."/>
            <person name="Griggs A."/>
            <person name="Gujja S."/>
            <person name="Heiman D."/>
            <person name="Howarth C."/>
            <person name="Larson L."/>
            <person name="Lui A."/>
            <person name="MacDonald P.J.P."/>
            <person name="Mehta T."/>
            <person name="Montmayeur A."/>
            <person name="Murphy C."/>
            <person name="Neiman D."/>
            <person name="Pearson M."/>
            <person name="Priest M."/>
            <person name="Roberts A."/>
            <person name="Saif S."/>
            <person name="Shea T."/>
            <person name="Shenoy N."/>
            <person name="Sisk P."/>
            <person name="Stolte C."/>
            <person name="Sykes S."/>
            <person name="Yandava C."/>
            <person name="Wortman J."/>
            <person name="Nusbaum C."/>
            <person name="Birren B."/>
        </authorList>
    </citation>
    <scope>NUCLEOTIDE SEQUENCE</scope>
    <source>
        <strain evidence="2">R3-111a-1</strain>
    </source>
</reference>
<reference evidence="4" key="1">
    <citation type="submission" date="2010-07" db="EMBL/GenBank/DDBJ databases">
        <title>The genome sequence of Gaeumannomyces graminis var. tritici strain R3-111a-1.</title>
        <authorList>
            <consortium name="The Broad Institute Genome Sequencing Platform"/>
            <person name="Ma L.-J."/>
            <person name="Dead R."/>
            <person name="Young S."/>
            <person name="Zeng Q."/>
            <person name="Koehrsen M."/>
            <person name="Alvarado L."/>
            <person name="Berlin A."/>
            <person name="Chapman S.B."/>
            <person name="Chen Z."/>
            <person name="Freedman E."/>
            <person name="Gellesch M."/>
            <person name="Goldberg J."/>
            <person name="Griggs A."/>
            <person name="Gujja S."/>
            <person name="Heilman E.R."/>
            <person name="Heiman D."/>
            <person name="Hepburn T."/>
            <person name="Howarth C."/>
            <person name="Jen D."/>
            <person name="Larson L."/>
            <person name="Mehta T."/>
            <person name="Neiman D."/>
            <person name="Pearson M."/>
            <person name="Roberts A."/>
            <person name="Saif S."/>
            <person name="Shea T."/>
            <person name="Shenoy N."/>
            <person name="Sisk P."/>
            <person name="Stolte C."/>
            <person name="Sykes S."/>
            <person name="Walk T."/>
            <person name="White J."/>
            <person name="Yandava C."/>
            <person name="Haas B."/>
            <person name="Nusbaum C."/>
            <person name="Birren B."/>
        </authorList>
    </citation>
    <scope>NUCLEOTIDE SEQUENCE [LARGE SCALE GENOMIC DNA]</scope>
    <source>
        <strain evidence="4">R3-111a-1</strain>
    </source>
</reference>
<protein>
    <submittedName>
        <fullName evidence="2 3">Uncharacterized protein</fullName>
    </submittedName>
</protein>
<feature type="chain" id="PRO_5015095416" evidence="1">
    <location>
        <begin position="20"/>
        <end position="50"/>
    </location>
</feature>
<organism evidence="2">
    <name type="scientific">Gaeumannomyces tritici (strain R3-111a-1)</name>
    <name type="common">Wheat and barley take-all root rot fungus</name>
    <name type="synonym">Gaeumannomyces graminis var. tritici</name>
    <dbReference type="NCBI Taxonomy" id="644352"/>
    <lineage>
        <taxon>Eukaryota</taxon>
        <taxon>Fungi</taxon>
        <taxon>Dikarya</taxon>
        <taxon>Ascomycota</taxon>
        <taxon>Pezizomycotina</taxon>
        <taxon>Sordariomycetes</taxon>
        <taxon>Sordariomycetidae</taxon>
        <taxon>Magnaporthales</taxon>
        <taxon>Magnaporthaceae</taxon>
        <taxon>Gaeumannomyces</taxon>
    </lineage>
</organism>
<proteinExistence type="predicted"/>
<dbReference type="HOGENOM" id="CLU_3125157_0_0_1"/>
<name>J3PHJ7_GAET3</name>
<dbReference type="EMBL" id="GL385404">
    <property type="protein sequence ID" value="EJT69358.1"/>
    <property type="molecule type" value="Genomic_DNA"/>
</dbReference>
<reference evidence="2" key="2">
    <citation type="submission" date="2010-07" db="EMBL/GenBank/DDBJ databases">
        <authorList>
            <consortium name="The Broad Institute Genome Sequencing Platform"/>
            <consortium name="Broad Institute Genome Sequencing Center for Infectious Disease"/>
            <person name="Ma L.-J."/>
            <person name="Dead R."/>
            <person name="Young S."/>
            <person name="Zeng Q."/>
            <person name="Koehrsen M."/>
            <person name="Alvarado L."/>
            <person name="Berlin A."/>
            <person name="Chapman S.B."/>
            <person name="Chen Z."/>
            <person name="Freedman E."/>
            <person name="Gellesch M."/>
            <person name="Goldberg J."/>
            <person name="Griggs A."/>
            <person name="Gujja S."/>
            <person name="Heilman E.R."/>
            <person name="Heiman D."/>
            <person name="Hepburn T."/>
            <person name="Howarth C."/>
            <person name="Jen D."/>
            <person name="Larson L."/>
            <person name="Mehta T."/>
            <person name="Neiman D."/>
            <person name="Pearson M."/>
            <person name="Roberts A."/>
            <person name="Saif S."/>
            <person name="Shea T."/>
            <person name="Shenoy N."/>
            <person name="Sisk P."/>
            <person name="Stolte C."/>
            <person name="Sykes S."/>
            <person name="Walk T."/>
            <person name="White J."/>
            <person name="Yandava C."/>
            <person name="Haas B."/>
            <person name="Nusbaum C."/>
            <person name="Birren B."/>
        </authorList>
    </citation>
    <scope>NUCLEOTIDE SEQUENCE</scope>
    <source>
        <strain evidence="2">R3-111a-1</strain>
    </source>
</reference>
<keyword evidence="4" id="KW-1185">Reference proteome</keyword>
<dbReference type="VEuPathDB" id="FungiDB:GGTG_12977"/>
<dbReference type="RefSeq" id="XP_009229143.1">
    <property type="nucleotide sequence ID" value="XM_009230879.1"/>
</dbReference>
<keyword evidence="1" id="KW-0732">Signal</keyword>
<evidence type="ECO:0000313" key="2">
    <source>
        <dbReference type="EMBL" id="EJT69358.1"/>
    </source>
</evidence>